<dbReference type="EMBL" id="KV454407">
    <property type="protein sequence ID" value="ODQ67240.1"/>
    <property type="molecule type" value="Genomic_DNA"/>
</dbReference>
<keyword evidence="2" id="KW-1185">Reference proteome</keyword>
<accession>A0A1E3PPK2</accession>
<dbReference type="AlphaFoldDB" id="A0A1E3PPK2"/>
<evidence type="ECO:0000313" key="1">
    <source>
        <dbReference type="EMBL" id="ODQ67240.1"/>
    </source>
</evidence>
<protein>
    <submittedName>
        <fullName evidence="1">Uncharacterized protein</fullName>
    </submittedName>
</protein>
<name>A0A1E3PPK2_9ASCO</name>
<reference evidence="1 2" key="1">
    <citation type="journal article" date="2016" name="Proc. Natl. Acad. Sci. U.S.A.">
        <title>Comparative genomics of biotechnologically important yeasts.</title>
        <authorList>
            <person name="Riley R."/>
            <person name="Haridas S."/>
            <person name="Wolfe K.H."/>
            <person name="Lopes M.R."/>
            <person name="Hittinger C.T."/>
            <person name="Goeker M."/>
            <person name="Salamov A.A."/>
            <person name="Wisecaver J.H."/>
            <person name="Long T.M."/>
            <person name="Calvey C.H."/>
            <person name="Aerts A.L."/>
            <person name="Barry K.W."/>
            <person name="Choi C."/>
            <person name="Clum A."/>
            <person name="Coughlan A.Y."/>
            <person name="Deshpande S."/>
            <person name="Douglass A.P."/>
            <person name="Hanson S.J."/>
            <person name="Klenk H.-P."/>
            <person name="LaButti K.M."/>
            <person name="Lapidus A."/>
            <person name="Lindquist E.A."/>
            <person name="Lipzen A.M."/>
            <person name="Meier-Kolthoff J.P."/>
            <person name="Ohm R.A."/>
            <person name="Otillar R.P."/>
            <person name="Pangilinan J.L."/>
            <person name="Peng Y."/>
            <person name="Rokas A."/>
            <person name="Rosa C.A."/>
            <person name="Scheuner C."/>
            <person name="Sibirny A.A."/>
            <person name="Slot J.C."/>
            <person name="Stielow J.B."/>
            <person name="Sun H."/>
            <person name="Kurtzman C.P."/>
            <person name="Blackwell M."/>
            <person name="Grigoriev I.V."/>
            <person name="Jeffries T.W."/>
        </authorList>
    </citation>
    <scope>NUCLEOTIDE SEQUENCE [LARGE SCALE GENOMIC DNA]</scope>
    <source>
        <strain evidence="1 2">DSM 6958</strain>
    </source>
</reference>
<sequence>MDKVKSIMENIEPKLLLKRLLPDLVDSVVGNGPTSGLLTRLSPLLRTRYSFETFDSHLGWICGLTWQNDLCKDVSDDADESFEANYFLKFLDMFIQDLTEFYSHSDDVESYIQQRHKSDYFRKLDNDTFLTKILLDLGLSAGENKTVGAAIIFTWNSDEKSWLLHDIYEENNSDQGNNNLNWSVSIEEARKIFVDNSDIYNSTKSSSDCHSLHTDDNEDNAYWDQYDDIGSDDDDNKNLDGNVLIQKPAYSFDSEKPTSELSDDDDYYSQYDKVETQVTDKYENTIVGVTDEKHPDSQVDHEILEHISESMTLLCDLAKKKGIPQKDLQNLMNKRIELVYK</sequence>
<proteinExistence type="predicted"/>
<evidence type="ECO:0000313" key="2">
    <source>
        <dbReference type="Proteomes" id="UP000095009"/>
    </source>
</evidence>
<dbReference type="Proteomes" id="UP000095009">
    <property type="component" value="Unassembled WGS sequence"/>
</dbReference>
<gene>
    <name evidence="1" type="ORF">NADFUDRAFT_77245</name>
</gene>
<organism evidence="1 2">
    <name type="scientific">Nadsonia fulvescens var. elongata DSM 6958</name>
    <dbReference type="NCBI Taxonomy" id="857566"/>
    <lineage>
        <taxon>Eukaryota</taxon>
        <taxon>Fungi</taxon>
        <taxon>Dikarya</taxon>
        <taxon>Ascomycota</taxon>
        <taxon>Saccharomycotina</taxon>
        <taxon>Dipodascomycetes</taxon>
        <taxon>Dipodascales</taxon>
        <taxon>Dipodascales incertae sedis</taxon>
        <taxon>Nadsonia</taxon>
    </lineage>
</organism>